<dbReference type="Pfam" id="PF00583">
    <property type="entry name" value="Acetyltransf_1"/>
    <property type="match status" value="1"/>
</dbReference>
<dbReference type="GO" id="GO:0016747">
    <property type="term" value="F:acyltransferase activity, transferring groups other than amino-acyl groups"/>
    <property type="evidence" value="ECO:0007669"/>
    <property type="project" value="InterPro"/>
</dbReference>
<dbReference type="PANTHER" id="PTHR43415:SF3">
    <property type="entry name" value="GNAT-FAMILY ACETYLTRANSFERASE"/>
    <property type="match status" value="1"/>
</dbReference>
<name>A0A6S6SG34_9BACT</name>
<accession>A0A6S6SG34</accession>
<dbReference type="InterPro" id="IPR016181">
    <property type="entry name" value="Acyl_CoA_acyltransferase"/>
</dbReference>
<dbReference type="Gene3D" id="3.40.630.30">
    <property type="match status" value="1"/>
</dbReference>
<organism evidence="2">
    <name type="scientific">uncultured Aureispira sp</name>
    <dbReference type="NCBI Taxonomy" id="1331704"/>
    <lineage>
        <taxon>Bacteria</taxon>
        <taxon>Pseudomonadati</taxon>
        <taxon>Bacteroidota</taxon>
        <taxon>Saprospiria</taxon>
        <taxon>Saprospirales</taxon>
        <taxon>Saprospiraceae</taxon>
        <taxon>Aureispira</taxon>
        <taxon>environmental samples</taxon>
    </lineage>
</organism>
<gene>
    <name evidence="2" type="ORF">HELGO_WM33496</name>
</gene>
<reference evidence="2" key="1">
    <citation type="submission" date="2020-01" db="EMBL/GenBank/DDBJ databases">
        <authorList>
            <person name="Meier V. D."/>
            <person name="Meier V D."/>
        </authorList>
    </citation>
    <scope>NUCLEOTIDE SEQUENCE</scope>
    <source>
        <strain evidence="2">HLG_WM_MAG_10</strain>
    </source>
</reference>
<feature type="domain" description="N-acetyltransferase" evidence="1">
    <location>
        <begin position="13"/>
        <end position="181"/>
    </location>
</feature>
<keyword evidence="2" id="KW-0808">Transferase</keyword>
<evidence type="ECO:0000259" key="1">
    <source>
        <dbReference type="PROSITE" id="PS51186"/>
    </source>
</evidence>
<protein>
    <submittedName>
        <fullName evidence="2">GNAT family N-acetyltransferase</fullName>
    </submittedName>
</protein>
<evidence type="ECO:0000313" key="2">
    <source>
        <dbReference type="EMBL" id="CAA6804287.1"/>
    </source>
</evidence>
<dbReference type="PROSITE" id="PS51186">
    <property type="entry name" value="GNAT"/>
    <property type="match status" value="1"/>
</dbReference>
<proteinExistence type="predicted"/>
<dbReference type="EMBL" id="CACVAQ010000097">
    <property type="protein sequence ID" value="CAA6804287.1"/>
    <property type="molecule type" value="Genomic_DNA"/>
</dbReference>
<dbReference type="CDD" id="cd04301">
    <property type="entry name" value="NAT_SF"/>
    <property type="match status" value="1"/>
</dbReference>
<sequence>MRELFILKNGHALLVREATFQDALPLNEMAAQIFGSSDQVLTSLEEFQVSGTLEAQLKRIKHFSEAIGKCIFVAEIDRKLVGTIDFWNGNRKRIEHTGEFGMGVLSSHRDQGIGTCLIQMLLKWATVNPIIEKVKLGVFANNLRAVHLYQKMGFLEEGKRVAEIKMSDGQYHDIIEMYKTV</sequence>
<dbReference type="InterPro" id="IPR000182">
    <property type="entry name" value="GNAT_dom"/>
</dbReference>
<dbReference type="PANTHER" id="PTHR43415">
    <property type="entry name" value="SPERMIDINE N(1)-ACETYLTRANSFERASE"/>
    <property type="match status" value="1"/>
</dbReference>
<dbReference type="AlphaFoldDB" id="A0A6S6SG34"/>
<dbReference type="SUPFAM" id="SSF55729">
    <property type="entry name" value="Acyl-CoA N-acyltransferases (Nat)"/>
    <property type="match status" value="1"/>
</dbReference>